<dbReference type="OrthoDB" id="110142at2157"/>
<dbReference type="KEGG" id="mfk:E2N92_07375"/>
<dbReference type="RefSeq" id="WP_220680574.1">
    <property type="nucleotide sequence ID" value="NZ_CP037968.1"/>
</dbReference>
<reference evidence="1" key="2">
    <citation type="submission" date="2019-03" db="EMBL/GenBank/DDBJ databases">
        <authorList>
            <person name="Chen S.-C."/>
            <person name="Wu S.-Y."/>
            <person name="Lai M.-C."/>
        </authorList>
    </citation>
    <scope>NUCLEOTIDE SEQUENCE</scope>
    <source>
        <strain evidence="1">ML15</strain>
    </source>
</reference>
<dbReference type="AlphaFoldDB" id="A0A8G1A2P2"/>
<evidence type="ECO:0000313" key="2">
    <source>
        <dbReference type="Proteomes" id="UP000826709"/>
    </source>
</evidence>
<accession>A0A8G1A2P2</accession>
<sequence length="346" mass="40571">MEHYPHEIMAQGLGIYHFSCEDKNAYIARVLYSAISEWIKTAVLDRNIEDNSACQDTRDTLYTKHHVTRKCNIILSAYLDLYPDVRKWFYPEDKPDFQPAKKIQERLEYSGFLVPGPENTIQLPPDKFARIAEDLFLLRGTSFGKDGEIHGLGWYVNRISEKDVYSLEELFLIPKIDAKDTVLDYSRYADGKYTPNIVISDVRRYFDPLSKRIFSDSWEQSLHHRWELTVYRNNLADYGIAKNENGKIYALSFPDNAVKTREFRRFMYGLRHLNHNPEQATITTYKDAIKIKLHSTLPGREEMLLYMIAWPVRNILDRTEFITSPVFFPIITKLLENLNIRVIQNG</sequence>
<reference evidence="1" key="1">
    <citation type="journal article" date="2005" name="Int. J. Syst. Evol. Microbiol.">
        <title>Methanofollis formosanus sp. nov., isolated from a fish pond.</title>
        <authorList>
            <person name="Wu S.Y."/>
            <person name="Chen S.C."/>
            <person name="Lai M.C."/>
        </authorList>
    </citation>
    <scope>NUCLEOTIDE SEQUENCE</scope>
    <source>
        <strain evidence="1">ML15</strain>
    </source>
</reference>
<organism evidence="1 2">
    <name type="scientific">Methanofollis formosanus</name>
    <dbReference type="NCBI Taxonomy" id="299308"/>
    <lineage>
        <taxon>Archaea</taxon>
        <taxon>Methanobacteriati</taxon>
        <taxon>Methanobacteriota</taxon>
        <taxon>Stenosarchaea group</taxon>
        <taxon>Methanomicrobia</taxon>
        <taxon>Methanomicrobiales</taxon>
        <taxon>Methanomicrobiaceae</taxon>
        <taxon>Methanofollis</taxon>
    </lineage>
</organism>
<name>A0A8G1A2P2_9EURY</name>
<evidence type="ECO:0000313" key="1">
    <source>
        <dbReference type="EMBL" id="QYZ79269.1"/>
    </source>
</evidence>
<dbReference type="EMBL" id="CP037968">
    <property type="protein sequence ID" value="QYZ79269.1"/>
    <property type="molecule type" value="Genomic_DNA"/>
</dbReference>
<keyword evidence="2" id="KW-1185">Reference proteome</keyword>
<dbReference type="Proteomes" id="UP000826709">
    <property type="component" value="Chromosome"/>
</dbReference>
<gene>
    <name evidence="1" type="ORF">E2N92_07375</name>
</gene>
<proteinExistence type="predicted"/>
<protein>
    <submittedName>
        <fullName evidence="1">Uncharacterized protein</fullName>
    </submittedName>
</protein>